<dbReference type="Pfam" id="PF25989">
    <property type="entry name" value="YknX_C"/>
    <property type="match status" value="1"/>
</dbReference>
<accession>A0A518ARA7</accession>
<dbReference type="Pfam" id="PF25954">
    <property type="entry name" value="Beta-barrel_RND_2"/>
    <property type="match status" value="1"/>
</dbReference>
<keyword evidence="3" id="KW-1133">Transmembrane helix</keyword>
<name>A0A518ARA7_9BACT</name>
<keyword evidence="8" id="KW-1185">Reference proteome</keyword>
<organism evidence="7 8">
    <name type="scientific">Aeoliella mucimassa</name>
    <dbReference type="NCBI Taxonomy" id="2527972"/>
    <lineage>
        <taxon>Bacteria</taxon>
        <taxon>Pseudomonadati</taxon>
        <taxon>Planctomycetota</taxon>
        <taxon>Planctomycetia</taxon>
        <taxon>Pirellulales</taxon>
        <taxon>Lacipirellulaceae</taxon>
        <taxon>Aeoliella</taxon>
    </lineage>
</organism>
<dbReference type="RefSeq" id="WP_145248291.1">
    <property type="nucleotide sequence ID" value="NZ_CP036278.1"/>
</dbReference>
<dbReference type="OrthoDB" id="245220at2"/>
<feature type="domain" description="YbhG-like alpha-helical hairpin" evidence="4">
    <location>
        <begin position="124"/>
        <end position="252"/>
    </location>
</feature>
<dbReference type="Gene3D" id="1.10.287.470">
    <property type="entry name" value="Helix hairpin bin"/>
    <property type="match status" value="1"/>
</dbReference>
<feature type="transmembrane region" description="Helical" evidence="3">
    <location>
        <begin position="23"/>
        <end position="43"/>
    </location>
</feature>
<dbReference type="SUPFAM" id="SSF111369">
    <property type="entry name" value="HlyD-like secretion proteins"/>
    <property type="match status" value="3"/>
</dbReference>
<dbReference type="InterPro" id="IPR006143">
    <property type="entry name" value="RND_pump_MFP"/>
</dbReference>
<comment type="similarity">
    <text evidence="1">Belongs to the membrane fusion protein (MFP) (TC 8.A.1) family.</text>
</comment>
<evidence type="ECO:0000256" key="3">
    <source>
        <dbReference type="SAM" id="Phobius"/>
    </source>
</evidence>
<feature type="domain" description="YknX-like C-terminal permuted SH3-like" evidence="6">
    <location>
        <begin position="381"/>
        <end position="446"/>
    </location>
</feature>
<dbReference type="NCBIfam" id="TIGR01730">
    <property type="entry name" value="RND_mfp"/>
    <property type="match status" value="1"/>
</dbReference>
<dbReference type="Gene3D" id="2.40.420.20">
    <property type="match status" value="1"/>
</dbReference>
<dbReference type="PANTHER" id="PTHR30469">
    <property type="entry name" value="MULTIDRUG RESISTANCE PROTEIN MDTA"/>
    <property type="match status" value="1"/>
</dbReference>
<evidence type="ECO:0000256" key="1">
    <source>
        <dbReference type="ARBA" id="ARBA00009477"/>
    </source>
</evidence>
<sequence length="463" mass="49821">MADRNQSTTRSTSLKRLAHWRPWQYLAGSTLLIVVVGVGLWLINSKGTASPPATVSADTEKPAAAQVVEIVTVTSQRVESQTTYPGTIRANKTANLAFRVGGPLVAVDIAPGSEVKKGDVLMRIDPRDYENAVAAASATLESAKAKLAAMQKGARQEDVRSLEARLAAANARRQFAQAEYERNERLLKSNAVAMAEYDASKAELSAAEADLRAATEELQKGKVGSREEDVDAMQADIRALETQLKVARDQLADSSLRAPFDGMVTVQAVENYEQVAPGQTVLGMHNINLLEVDVSLPEREILHRQLDEAFDAIVRLVSLPNRTFVADFKEINTDADPTTRTYRVTFVMPKPEGINVFPGMVADITLVSATDASDSTALPLVPVPAVQSNAAGDHYVWVVQQGAAHKHPVKLGPLTDDNQYVVREGLTAGEQVVTSGAAFLHEGMKVVDRASVTSTQSTSPATN</sequence>
<evidence type="ECO:0000259" key="6">
    <source>
        <dbReference type="Pfam" id="PF25989"/>
    </source>
</evidence>
<reference evidence="7 8" key="1">
    <citation type="submission" date="2019-02" db="EMBL/GenBank/DDBJ databases">
        <title>Deep-cultivation of Planctomycetes and their phenomic and genomic characterization uncovers novel biology.</title>
        <authorList>
            <person name="Wiegand S."/>
            <person name="Jogler M."/>
            <person name="Boedeker C."/>
            <person name="Pinto D."/>
            <person name="Vollmers J."/>
            <person name="Rivas-Marin E."/>
            <person name="Kohn T."/>
            <person name="Peeters S.H."/>
            <person name="Heuer A."/>
            <person name="Rast P."/>
            <person name="Oberbeckmann S."/>
            <person name="Bunk B."/>
            <person name="Jeske O."/>
            <person name="Meyerdierks A."/>
            <person name="Storesund J.E."/>
            <person name="Kallscheuer N."/>
            <person name="Luecker S."/>
            <person name="Lage O.M."/>
            <person name="Pohl T."/>
            <person name="Merkel B.J."/>
            <person name="Hornburger P."/>
            <person name="Mueller R.-W."/>
            <person name="Bruemmer F."/>
            <person name="Labrenz M."/>
            <person name="Spormann A.M."/>
            <person name="Op den Camp H."/>
            <person name="Overmann J."/>
            <person name="Amann R."/>
            <person name="Jetten M.S.M."/>
            <person name="Mascher T."/>
            <person name="Medema M.H."/>
            <person name="Devos D.P."/>
            <person name="Kaster A.-K."/>
            <person name="Ovreas L."/>
            <person name="Rohde M."/>
            <person name="Galperin M.Y."/>
            <person name="Jogler C."/>
        </authorList>
    </citation>
    <scope>NUCLEOTIDE SEQUENCE [LARGE SCALE GENOMIC DNA]</scope>
    <source>
        <strain evidence="7 8">Pan181</strain>
    </source>
</reference>
<dbReference type="Gene3D" id="2.40.50.100">
    <property type="match status" value="2"/>
</dbReference>
<dbReference type="PANTHER" id="PTHR30469:SF20">
    <property type="entry name" value="EFFLUX RND TRANSPORTER PERIPLASMIC ADAPTOR SUBUNIT"/>
    <property type="match status" value="1"/>
</dbReference>
<dbReference type="InterPro" id="IPR059052">
    <property type="entry name" value="HH_YbhG-like"/>
</dbReference>
<evidence type="ECO:0000313" key="8">
    <source>
        <dbReference type="Proteomes" id="UP000315750"/>
    </source>
</evidence>
<dbReference type="InterPro" id="IPR058637">
    <property type="entry name" value="YknX-like_C"/>
</dbReference>
<dbReference type="AlphaFoldDB" id="A0A518ARA7"/>
<keyword evidence="3" id="KW-0812">Transmembrane</keyword>
<protein>
    <submittedName>
        <fullName evidence="7">Multidrug resistance protein MdtA</fullName>
    </submittedName>
</protein>
<dbReference type="Gene3D" id="2.40.30.170">
    <property type="match status" value="1"/>
</dbReference>
<evidence type="ECO:0000259" key="5">
    <source>
        <dbReference type="Pfam" id="PF25954"/>
    </source>
</evidence>
<dbReference type="Pfam" id="PF25881">
    <property type="entry name" value="HH_YBHG"/>
    <property type="match status" value="1"/>
</dbReference>
<dbReference type="GO" id="GO:0015562">
    <property type="term" value="F:efflux transmembrane transporter activity"/>
    <property type="evidence" value="ECO:0007669"/>
    <property type="project" value="TreeGrafter"/>
</dbReference>
<dbReference type="GO" id="GO:1990281">
    <property type="term" value="C:efflux pump complex"/>
    <property type="evidence" value="ECO:0007669"/>
    <property type="project" value="TreeGrafter"/>
</dbReference>
<dbReference type="Proteomes" id="UP000315750">
    <property type="component" value="Chromosome"/>
</dbReference>
<evidence type="ECO:0000313" key="7">
    <source>
        <dbReference type="EMBL" id="QDU57250.1"/>
    </source>
</evidence>
<dbReference type="InterPro" id="IPR058792">
    <property type="entry name" value="Beta-barrel_RND_2"/>
</dbReference>
<dbReference type="KEGG" id="amuc:Pan181_34650"/>
<gene>
    <name evidence="7" type="primary">mdtA_5</name>
    <name evidence="7" type="ORF">Pan181_34650</name>
</gene>
<evidence type="ECO:0000256" key="2">
    <source>
        <dbReference type="SAM" id="Coils"/>
    </source>
</evidence>
<keyword evidence="2" id="KW-0175">Coiled coil</keyword>
<proteinExistence type="inferred from homology"/>
<evidence type="ECO:0000259" key="4">
    <source>
        <dbReference type="Pfam" id="PF25881"/>
    </source>
</evidence>
<feature type="coiled-coil region" evidence="2">
    <location>
        <begin position="159"/>
        <end position="257"/>
    </location>
</feature>
<feature type="domain" description="CusB-like beta-barrel" evidence="5">
    <location>
        <begin position="294"/>
        <end position="369"/>
    </location>
</feature>
<keyword evidence="3" id="KW-0472">Membrane</keyword>
<dbReference type="EMBL" id="CP036278">
    <property type="protein sequence ID" value="QDU57250.1"/>
    <property type="molecule type" value="Genomic_DNA"/>
</dbReference>